<evidence type="ECO:0000313" key="2">
    <source>
        <dbReference type="Proteomes" id="UP000279057"/>
    </source>
</evidence>
<reference evidence="1 2" key="1">
    <citation type="submission" date="2018-08" db="EMBL/GenBank/DDBJ databases">
        <title>Recombination of ecologically and evolutionarily significant loci maintains genetic cohesion in the Pseudomonas syringae species complex.</title>
        <authorList>
            <person name="Dillon M."/>
            <person name="Thakur S."/>
            <person name="Almeida R.N.D."/>
            <person name="Weir B.S."/>
            <person name="Guttman D.S."/>
        </authorList>
    </citation>
    <scope>NUCLEOTIDE SEQUENCE [LARGE SCALE GENOMIC DNA]</scope>
    <source>
        <strain evidence="1 2">ICMP 4332</strain>
    </source>
</reference>
<sequence>MGTAIGAAIGGALGAWGGGEIGGALGKEVFGTPEKENKPVSLLAAPPAPVPMPGPAIPTLGATAQVFEKERVPLRGGDGQLVLEENSGRSERPDARGYPSQTGVYAGVHTLWRRYAERLTAISSIPFVSTTTAI</sequence>
<protein>
    <submittedName>
        <fullName evidence="1">Tail tape measure protein</fullName>
    </submittedName>
</protein>
<dbReference type="AlphaFoldDB" id="A0A3M3F5Y0"/>
<organism evidence="1 2">
    <name type="scientific">Pseudomonas savastanoi pv. glycinea</name>
    <name type="common">Pseudomonas syringae pv. glycinea</name>
    <dbReference type="NCBI Taxonomy" id="318"/>
    <lineage>
        <taxon>Bacteria</taxon>
        <taxon>Pseudomonadati</taxon>
        <taxon>Pseudomonadota</taxon>
        <taxon>Gammaproteobacteria</taxon>
        <taxon>Pseudomonadales</taxon>
        <taxon>Pseudomonadaceae</taxon>
        <taxon>Pseudomonas</taxon>
    </lineage>
</organism>
<comment type="caution">
    <text evidence="1">The sequence shown here is derived from an EMBL/GenBank/DDBJ whole genome shotgun (WGS) entry which is preliminary data.</text>
</comment>
<evidence type="ECO:0000313" key="1">
    <source>
        <dbReference type="EMBL" id="RMM56359.1"/>
    </source>
</evidence>
<accession>A0A3M3F5Y0</accession>
<gene>
    <name evidence="1" type="ORF">ALQ74_03847</name>
</gene>
<dbReference type="EMBL" id="RBOM01000379">
    <property type="protein sequence ID" value="RMM56359.1"/>
    <property type="molecule type" value="Genomic_DNA"/>
</dbReference>
<dbReference type="Proteomes" id="UP000279057">
    <property type="component" value="Unassembled WGS sequence"/>
</dbReference>
<proteinExistence type="predicted"/>
<name>A0A3M3F5Y0_PSESG</name>